<evidence type="ECO:0000313" key="2">
    <source>
        <dbReference type="EMBL" id="CAH0747841.1"/>
    </source>
</evidence>
<feature type="chain" id="PRO_5042459475" evidence="1">
    <location>
        <begin position="22"/>
        <end position="136"/>
    </location>
</feature>
<dbReference type="EMBL" id="CAKKNF020000038">
    <property type="protein sequence ID" value="CAH0747841.1"/>
    <property type="molecule type" value="Genomic_DNA"/>
</dbReference>
<keyword evidence="3" id="KW-1185">Reference proteome</keyword>
<comment type="caution">
    <text evidence="2">The sequence shown here is derived from an EMBL/GenBank/DDBJ whole genome shotgun (WGS) entry which is preliminary data.</text>
</comment>
<organism evidence="2 3">
    <name type="scientific">Bemisia tabaci</name>
    <name type="common">Sweetpotato whitefly</name>
    <name type="synonym">Aleurodes tabaci</name>
    <dbReference type="NCBI Taxonomy" id="7038"/>
    <lineage>
        <taxon>Eukaryota</taxon>
        <taxon>Metazoa</taxon>
        <taxon>Ecdysozoa</taxon>
        <taxon>Arthropoda</taxon>
        <taxon>Hexapoda</taxon>
        <taxon>Insecta</taxon>
        <taxon>Pterygota</taxon>
        <taxon>Neoptera</taxon>
        <taxon>Paraneoptera</taxon>
        <taxon>Hemiptera</taxon>
        <taxon>Sternorrhyncha</taxon>
        <taxon>Aleyrodoidea</taxon>
        <taxon>Aleyrodidae</taxon>
        <taxon>Aleyrodinae</taxon>
        <taxon>Bemisia</taxon>
    </lineage>
</organism>
<evidence type="ECO:0000256" key="1">
    <source>
        <dbReference type="SAM" id="SignalP"/>
    </source>
</evidence>
<keyword evidence="1" id="KW-0732">Signal</keyword>
<sequence length="136" mass="15653">MQWPPLLLSCVVIVTTSMIEAYSLQRKNVWSPSRAAVWLSPLLQSEPELAHQYTNNEIESDTGSDPESVVMEQIAKRAFTTISRWQPSQKEEQRMRTRSLVSLIPSFNILASIQRKTRQGAQEKYRRPIGLPLRWG</sequence>
<dbReference type="KEGG" id="btab:109032221"/>
<proteinExistence type="predicted"/>
<name>A0AAI8Y5Z6_BEMTA</name>
<dbReference type="AlphaFoldDB" id="A0AAI8Y5Z6"/>
<gene>
    <name evidence="2" type="ORF">BEMITA_LOCUS174</name>
</gene>
<dbReference type="Proteomes" id="UP001152759">
    <property type="component" value="Unassembled WGS sequence"/>
</dbReference>
<feature type="signal peptide" evidence="1">
    <location>
        <begin position="1"/>
        <end position="21"/>
    </location>
</feature>
<protein>
    <submittedName>
        <fullName evidence="2">Uncharacterized protein</fullName>
    </submittedName>
</protein>
<accession>A0AAI8Y5Z6</accession>
<evidence type="ECO:0000313" key="3">
    <source>
        <dbReference type="Proteomes" id="UP001152759"/>
    </source>
</evidence>
<reference evidence="2" key="1">
    <citation type="submission" date="2021-12" db="EMBL/GenBank/DDBJ databases">
        <authorList>
            <person name="King R."/>
        </authorList>
    </citation>
    <scope>NUCLEOTIDE SEQUENCE</scope>
</reference>